<comment type="subcellular location">
    <subcellularLocation>
        <location evidence="1">Cell outer membrane</location>
    </subcellularLocation>
</comment>
<dbReference type="Gene3D" id="1.25.40.390">
    <property type="match status" value="1"/>
</dbReference>
<dbReference type="EMBL" id="UGYW01000002">
    <property type="protein sequence ID" value="SUJ04584.1"/>
    <property type="molecule type" value="Genomic_DNA"/>
</dbReference>
<dbReference type="SUPFAM" id="SSF48452">
    <property type="entry name" value="TPR-like"/>
    <property type="match status" value="1"/>
</dbReference>
<keyword evidence="4" id="KW-0472">Membrane</keyword>
<keyword evidence="3 6" id="KW-0732">Signal</keyword>
<gene>
    <name evidence="9" type="ORF">NCTC11388_01425</name>
</gene>
<dbReference type="PROSITE" id="PS51257">
    <property type="entry name" value="PROKAR_LIPOPROTEIN"/>
    <property type="match status" value="1"/>
</dbReference>
<evidence type="ECO:0000256" key="1">
    <source>
        <dbReference type="ARBA" id="ARBA00004442"/>
    </source>
</evidence>
<evidence type="ECO:0000313" key="10">
    <source>
        <dbReference type="Proteomes" id="UP000254893"/>
    </source>
</evidence>
<evidence type="ECO:0000256" key="4">
    <source>
        <dbReference type="ARBA" id="ARBA00023136"/>
    </source>
</evidence>
<dbReference type="InterPro" id="IPR033985">
    <property type="entry name" value="SusD-like_N"/>
</dbReference>
<evidence type="ECO:0000256" key="6">
    <source>
        <dbReference type="SAM" id="SignalP"/>
    </source>
</evidence>
<feature type="signal peptide" evidence="6">
    <location>
        <begin position="1"/>
        <end position="19"/>
    </location>
</feature>
<keyword evidence="5" id="KW-0998">Cell outer membrane</keyword>
<feature type="chain" id="PRO_5017012883" evidence="6">
    <location>
        <begin position="20"/>
        <end position="510"/>
    </location>
</feature>
<dbReference type="Pfam" id="PF14322">
    <property type="entry name" value="SusD-like_3"/>
    <property type="match status" value="1"/>
</dbReference>
<proteinExistence type="inferred from homology"/>
<evidence type="ECO:0000259" key="8">
    <source>
        <dbReference type="Pfam" id="PF14322"/>
    </source>
</evidence>
<name>A0A380BPI7_SPHSI</name>
<dbReference type="GO" id="GO:0009279">
    <property type="term" value="C:cell outer membrane"/>
    <property type="evidence" value="ECO:0007669"/>
    <property type="project" value="UniProtKB-SubCell"/>
</dbReference>
<evidence type="ECO:0000256" key="3">
    <source>
        <dbReference type="ARBA" id="ARBA00022729"/>
    </source>
</evidence>
<comment type="similarity">
    <text evidence="2">Belongs to the SusD family.</text>
</comment>
<dbReference type="Proteomes" id="UP000254893">
    <property type="component" value="Unassembled WGS sequence"/>
</dbReference>
<evidence type="ECO:0000259" key="7">
    <source>
        <dbReference type="Pfam" id="PF07980"/>
    </source>
</evidence>
<feature type="domain" description="RagB/SusD" evidence="7">
    <location>
        <begin position="361"/>
        <end position="506"/>
    </location>
</feature>
<dbReference type="Pfam" id="PF07980">
    <property type="entry name" value="SusD_RagB"/>
    <property type="match status" value="1"/>
</dbReference>
<protein>
    <submittedName>
        <fullName evidence="9">SusD family</fullName>
    </submittedName>
</protein>
<reference evidence="9 10" key="1">
    <citation type="submission" date="2018-06" db="EMBL/GenBank/DDBJ databases">
        <authorList>
            <consortium name="Pathogen Informatics"/>
            <person name="Doyle S."/>
        </authorList>
    </citation>
    <scope>NUCLEOTIDE SEQUENCE [LARGE SCALE GENOMIC DNA]</scope>
    <source>
        <strain evidence="9 10">NCTC11388</strain>
    </source>
</reference>
<evidence type="ECO:0000256" key="2">
    <source>
        <dbReference type="ARBA" id="ARBA00006275"/>
    </source>
</evidence>
<dbReference type="AlphaFoldDB" id="A0A380BPI7"/>
<accession>A0A380BPI7</accession>
<organism evidence="9 10">
    <name type="scientific">Sphingobacterium spiritivorum</name>
    <name type="common">Flavobacterium spiritivorum</name>
    <dbReference type="NCBI Taxonomy" id="258"/>
    <lineage>
        <taxon>Bacteria</taxon>
        <taxon>Pseudomonadati</taxon>
        <taxon>Bacteroidota</taxon>
        <taxon>Sphingobacteriia</taxon>
        <taxon>Sphingobacteriales</taxon>
        <taxon>Sphingobacteriaceae</taxon>
        <taxon>Sphingobacterium</taxon>
    </lineage>
</organism>
<sequence length="510" mass="57703">MKRLLKLYSTKYTILPMLAAVVSLSSCEKDLENKLRNDTYADTYWKNEREANSALAGTYSLFRKAHVTNQAFFIWGDGPIGIMTSKESTNYTGIYTGGNFVTPYREEGVHNWKNWYRIVDASSAAIENIPKIPDDQFEPGRKSYLLGEAYFLRALAYFYMTRVWGDLPLQTEATTTAGQGVLKGRTSTEEILKLIMTDAQKASSLLTWEGINTEGRRRASKAAALALLAHTTAWENDYAKTILYTDSIINRADYFALQGRDAIRDVFKDATARENIFVITNKDAENESSAFSQALGSDNNNNCSVGFLTVSADIIRNMPYAVPTYFGETPKLDLLYEVVANPNDIRRTQFFRSTNTPDVNSLMKYSDVVYKNPASSSDPRTESNMVIFRLADMILLKAEALEATSRPGEALIEMNKVRARAGANPVSSTINLKRTILQERQRELVGEGQNYFDIVRNIRISGNFTLVSLLTSWSMDRTRFEQKGYLFPIHNSNINTNRLITQNPYWMGRY</sequence>
<dbReference type="RefSeq" id="WP_115169619.1">
    <property type="nucleotide sequence ID" value="NZ_UGYW01000002.1"/>
</dbReference>
<dbReference type="InterPro" id="IPR012944">
    <property type="entry name" value="SusD_RagB_dom"/>
</dbReference>
<dbReference type="InterPro" id="IPR011990">
    <property type="entry name" value="TPR-like_helical_dom_sf"/>
</dbReference>
<evidence type="ECO:0000256" key="5">
    <source>
        <dbReference type="ARBA" id="ARBA00023237"/>
    </source>
</evidence>
<evidence type="ECO:0000313" key="9">
    <source>
        <dbReference type="EMBL" id="SUJ04584.1"/>
    </source>
</evidence>
<feature type="domain" description="SusD-like N-terminal" evidence="8">
    <location>
        <begin position="101"/>
        <end position="230"/>
    </location>
</feature>